<dbReference type="Pfam" id="PF13442">
    <property type="entry name" value="Cytochrome_CBB3"/>
    <property type="match status" value="1"/>
</dbReference>
<protein>
    <submittedName>
        <fullName evidence="6">Cytochrome c</fullName>
    </submittedName>
</protein>
<dbReference type="InterPro" id="IPR036909">
    <property type="entry name" value="Cyt_c-like_dom_sf"/>
</dbReference>
<dbReference type="InterPro" id="IPR009056">
    <property type="entry name" value="Cyt_c-like_dom"/>
</dbReference>
<evidence type="ECO:0000256" key="4">
    <source>
        <dbReference type="PROSITE-ProRule" id="PRU00433"/>
    </source>
</evidence>
<evidence type="ECO:0000313" key="7">
    <source>
        <dbReference type="Proteomes" id="UP001474120"/>
    </source>
</evidence>
<dbReference type="PROSITE" id="PS51007">
    <property type="entry name" value="CYTC"/>
    <property type="match status" value="1"/>
</dbReference>
<dbReference type="PANTHER" id="PTHR40394">
    <property type="entry name" value="LIPOPROTEIN-RELATED"/>
    <property type="match status" value="1"/>
</dbReference>
<keyword evidence="3 4" id="KW-0408">Iron</keyword>
<dbReference type="RefSeq" id="WP_342158897.1">
    <property type="nucleotide sequence ID" value="NZ_JBCDNA010000001.1"/>
</dbReference>
<evidence type="ECO:0000313" key="6">
    <source>
        <dbReference type="EMBL" id="MEL4455129.1"/>
    </source>
</evidence>
<keyword evidence="7" id="KW-1185">Reference proteome</keyword>
<dbReference type="Gene3D" id="1.10.760.10">
    <property type="entry name" value="Cytochrome c-like domain"/>
    <property type="match status" value="1"/>
</dbReference>
<proteinExistence type="predicted"/>
<dbReference type="SUPFAM" id="SSF46626">
    <property type="entry name" value="Cytochrome c"/>
    <property type="match status" value="1"/>
</dbReference>
<feature type="domain" description="Cytochrome c" evidence="5">
    <location>
        <begin position="45"/>
        <end position="131"/>
    </location>
</feature>
<evidence type="ECO:0000256" key="2">
    <source>
        <dbReference type="ARBA" id="ARBA00022723"/>
    </source>
</evidence>
<organism evidence="6 7">
    <name type="scientific">Lutimonas vermicola</name>
    <dbReference type="NCBI Taxonomy" id="414288"/>
    <lineage>
        <taxon>Bacteria</taxon>
        <taxon>Pseudomonadati</taxon>
        <taxon>Bacteroidota</taxon>
        <taxon>Flavobacteriia</taxon>
        <taxon>Flavobacteriales</taxon>
        <taxon>Flavobacteriaceae</taxon>
        <taxon>Lutimonas</taxon>
    </lineage>
</organism>
<dbReference type="Proteomes" id="UP001474120">
    <property type="component" value="Unassembled WGS sequence"/>
</dbReference>
<keyword evidence="1 4" id="KW-0349">Heme</keyword>
<accession>A0ABU9L0F9</accession>
<dbReference type="PANTHER" id="PTHR40394:SF2">
    <property type="entry name" value="QUINOL:CYTOCHROME C OXIDOREDUCTASE MEMBRANE PROTEIN"/>
    <property type="match status" value="1"/>
</dbReference>
<sequence length="132" mass="15126">MKNIKNLLFIGIISFGLFSFSMILQTEWVVPDKYQNMKNPTDPEEDLAIGKSLYSKHCQSCHGKEGYGDGKKANEVKGDLGDFSSEEFQAQSDGALFYKTTFGREDMPEYTKKMPDDEDRWLVVNYMRTLAE</sequence>
<evidence type="ECO:0000256" key="1">
    <source>
        <dbReference type="ARBA" id="ARBA00022617"/>
    </source>
</evidence>
<comment type="caution">
    <text evidence="6">The sequence shown here is derived from an EMBL/GenBank/DDBJ whole genome shotgun (WGS) entry which is preliminary data.</text>
</comment>
<reference evidence="6 7" key="1">
    <citation type="submission" date="2024-04" db="EMBL/GenBank/DDBJ databases">
        <title>whole genome sequencing of Lutimonas vermicola strain IMCC1616.</title>
        <authorList>
            <person name="Bae S.S."/>
        </authorList>
    </citation>
    <scope>NUCLEOTIDE SEQUENCE [LARGE SCALE GENOMIC DNA]</scope>
    <source>
        <strain evidence="6 7">IMCC1616</strain>
    </source>
</reference>
<gene>
    <name evidence="6" type="ORF">AABB81_04430</name>
</gene>
<dbReference type="EMBL" id="JBCDNA010000001">
    <property type="protein sequence ID" value="MEL4455129.1"/>
    <property type="molecule type" value="Genomic_DNA"/>
</dbReference>
<keyword evidence="2 4" id="KW-0479">Metal-binding</keyword>
<evidence type="ECO:0000256" key="3">
    <source>
        <dbReference type="ARBA" id="ARBA00023004"/>
    </source>
</evidence>
<name>A0ABU9L0F9_9FLAO</name>
<evidence type="ECO:0000259" key="5">
    <source>
        <dbReference type="PROSITE" id="PS51007"/>
    </source>
</evidence>